<dbReference type="InterPro" id="IPR000843">
    <property type="entry name" value="HTH_LacI"/>
</dbReference>
<comment type="caution">
    <text evidence="5">The sequence shown here is derived from an EMBL/GenBank/DDBJ whole genome shotgun (WGS) entry which is preliminary data.</text>
</comment>
<dbReference type="InterPro" id="IPR010982">
    <property type="entry name" value="Lambda_DNA-bd_dom_sf"/>
</dbReference>
<dbReference type="Gene3D" id="3.40.50.2300">
    <property type="match status" value="2"/>
</dbReference>
<evidence type="ECO:0000259" key="4">
    <source>
        <dbReference type="PROSITE" id="PS50932"/>
    </source>
</evidence>
<dbReference type="CDD" id="cd01392">
    <property type="entry name" value="HTH_LacI"/>
    <property type="match status" value="1"/>
</dbReference>
<keyword evidence="2 5" id="KW-0238">DNA-binding</keyword>
<evidence type="ECO:0000256" key="2">
    <source>
        <dbReference type="ARBA" id="ARBA00023125"/>
    </source>
</evidence>
<dbReference type="GO" id="GO:0003677">
    <property type="term" value="F:DNA binding"/>
    <property type="evidence" value="ECO:0007669"/>
    <property type="project" value="UniProtKB-KW"/>
</dbReference>
<dbReference type="SMART" id="SM00354">
    <property type="entry name" value="HTH_LACI"/>
    <property type="match status" value="1"/>
</dbReference>
<dbReference type="PANTHER" id="PTHR30146:SF152">
    <property type="entry name" value="TRANSCRIPTIONAL REGULATORY PROTEIN"/>
    <property type="match status" value="1"/>
</dbReference>
<keyword evidence="1" id="KW-0805">Transcription regulation</keyword>
<proteinExistence type="predicted"/>
<evidence type="ECO:0000313" key="5">
    <source>
        <dbReference type="EMBL" id="MBC5695016.1"/>
    </source>
</evidence>
<dbReference type="PANTHER" id="PTHR30146">
    <property type="entry name" value="LACI-RELATED TRANSCRIPTIONAL REPRESSOR"/>
    <property type="match status" value="1"/>
</dbReference>
<dbReference type="SUPFAM" id="SSF53822">
    <property type="entry name" value="Periplasmic binding protein-like I"/>
    <property type="match status" value="1"/>
</dbReference>
<keyword evidence="6" id="KW-1185">Reference proteome</keyword>
<evidence type="ECO:0000256" key="3">
    <source>
        <dbReference type="ARBA" id="ARBA00023163"/>
    </source>
</evidence>
<dbReference type="SUPFAM" id="SSF47413">
    <property type="entry name" value="lambda repressor-like DNA-binding domains"/>
    <property type="match status" value="1"/>
</dbReference>
<name>A0ABR7GL39_9FIRM</name>
<dbReference type="PROSITE" id="PS50932">
    <property type="entry name" value="HTH_LACI_2"/>
    <property type="match status" value="1"/>
</dbReference>
<protein>
    <submittedName>
        <fullName evidence="5">LacI family DNA-binding transcriptional regulator</fullName>
    </submittedName>
</protein>
<dbReference type="InterPro" id="IPR025997">
    <property type="entry name" value="SBP_2_dom"/>
</dbReference>
<dbReference type="Gene3D" id="1.10.260.40">
    <property type="entry name" value="lambda repressor-like DNA-binding domains"/>
    <property type="match status" value="1"/>
</dbReference>
<gene>
    <name evidence="5" type="ORF">H8S02_03530</name>
</gene>
<dbReference type="InterPro" id="IPR028082">
    <property type="entry name" value="Peripla_BP_I"/>
</dbReference>
<dbReference type="Pfam" id="PF13407">
    <property type="entry name" value="Peripla_BP_4"/>
    <property type="match status" value="1"/>
</dbReference>
<organism evidence="5 6">
    <name type="scientific">Agathobaculum hominis</name>
    <dbReference type="NCBI Taxonomy" id="2763014"/>
    <lineage>
        <taxon>Bacteria</taxon>
        <taxon>Bacillati</taxon>
        <taxon>Bacillota</taxon>
        <taxon>Clostridia</taxon>
        <taxon>Eubacteriales</taxon>
        <taxon>Butyricicoccaceae</taxon>
        <taxon>Agathobaculum</taxon>
    </lineage>
</organism>
<feature type="domain" description="HTH lacI-type" evidence="4">
    <location>
        <begin position="3"/>
        <end position="57"/>
    </location>
</feature>
<dbReference type="Proteomes" id="UP000641741">
    <property type="component" value="Unassembled WGS sequence"/>
</dbReference>
<sequence>MSVTLKQIADMAGVHKSTVDKVIHDRPGVSEAKREQIRALLEQYGYESNPLAKALNYQKKKLTVGILLAHTAASAALRHGIERVRQDFASFNIALDLRETEAADTEQQAACLREFRESGAAGVIACTADDEAVKTALCALHDADIPLILVHSAPENVPCLCRIEQDVQQAGRTAARMLRLLLGGSGRVGVLRTPGGVTPQEQSLADALDENLPLAVAAETKPSPKLAYMNTRALLSRCPGLDALVILCGCVPEVCRAIHDANPAARPALLCFENSPEIAALLRSGAVACAVSCDAAEQGRLAMRLLFEHLVYERKPEQSTVCTPSLITLAENA</sequence>
<evidence type="ECO:0000256" key="1">
    <source>
        <dbReference type="ARBA" id="ARBA00023015"/>
    </source>
</evidence>
<reference evidence="5 6" key="1">
    <citation type="submission" date="2020-08" db="EMBL/GenBank/DDBJ databases">
        <title>Genome public.</title>
        <authorList>
            <person name="Liu C."/>
            <person name="Sun Q."/>
        </authorList>
    </citation>
    <scope>NUCLEOTIDE SEQUENCE [LARGE SCALE GENOMIC DNA]</scope>
    <source>
        <strain evidence="5 6">M2</strain>
    </source>
</reference>
<dbReference type="RefSeq" id="WP_186969329.1">
    <property type="nucleotide sequence ID" value="NZ_JACOPK010000003.1"/>
</dbReference>
<keyword evidence="3" id="KW-0804">Transcription</keyword>
<dbReference type="Pfam" id="PF00356">
    <property type="entry name" value="LacI"/>
    <property type="match status" value="1"/>
</dbReference>
<accession>A0ABR7GL39</accession>
<evidence type="ECO:0000313" key="6">
    <source>
        <dbReference type="Proteomes" id="UP000641741"/>
    </source>
</evidence>
<dbReference type="EMBL" id="JACOPK010000003">
    <property type="protein sequence ID" value="MBC5695016.1"/>
    <property type="molecule type" value="Genomic_DNA"/>
</dbReference>